<comment type="subcellular location">
    <subcellularLocation>
        <location evidence="1">Nucleus</location>
    </subcellularLocation>
</comment>
<dbReference type="OrthoDB" id="2269373at2759"/>
<comment type="caution">
    <text evidence="6">The sequence shown here is derived from an EMBL/GenBank/DDBJ whole genome shotgun (WGS) entry which is preliminary data.</text>
</comment>
<evidence type="ECO:0000256" key="4">
    <source>
        <dbReference type="SAM" id="MobiDB-lite"/>
    </source>
</evidence>
<protein>
    <recommendedName>
        <fullName evidence="5">Zn(2)-C6 fungal-type domain-containing protein</fullName>
    </recommendedName>
</protein>
<feature type="domain" description="Zn(2)-C6 fungal-type" evidence="5">
    <location>
        <begin position="22"/>
        <end position="50"/>
    </location>
</feature>
<dbReference type="InterPro" id="IPR036864">
    <property type="entry name" value="Zn2-C6_fun-type_DNA-bd_sf"/>
</dbReference>
<dbReference type="SUPFAM" id="SSF57701">
    <property type="entry name" value="Zn2/Cys6 DNA-binding domain"/>
    <property type="match status" value="1"/>
</dbReference>
<dbReference type="GO" id="GO:0005634">
    <property type="term" value="C:nucleus"/>
    <property type="evidence" value="ECO:0007669"/>
    <property type="project" value="UniProtKB-SubCell"/>
</dbReference>
<evidence type="ECO:0000256" key="2">
    <source>
        <dbReference type="ARBA" id="ARBA00022723"/>
    </source>
</evidence>
<dbReference type="Gene3D" id="4.10.240.10">
    <property type="entry name" value="Zn(2)-C6 fungal-type DNA-binding domain"/>
    <property type="match status" value="1"/>
</dbReference>
<reference evidence="6 7" key="1">
    <citation type="submission" date="2017-06" db="EMBL/GenBank/DDBJ databases">
        <title>Comparative genomic analysis of Ambrosia Fusariam Clade fungi.</title>
        <authorList>
            <person name="Stajich J.E."/>
            <person name="Carrillo J."/>
            <person name="Kijimoto T."/>
            <person name="Eskalen A."/>
            <person name="O'Donnell K."/>
            <person name="Kasson M."/>
        </authorList>
    </citation>
    <scope>NUCLEOTIDE SEQUENCE [LARGE SCALE GENOMIC DNA]</scope>
    <source>
        <strain evidence="6">UCR3666</strain>
    </source>
</reference>
<accession>A0A3M2SBZ8</accession>
<dbReference type="STRING" id="2010991.A0A3M2SBZ8"/>
<keyword evidence="2" id="KW-0479">Metal-binding</keyword>
<dbReference type="GO" id="GO:0008270">
    <property type="term" value="F:zinc ion binding"/>
    <property type="evidence" value="ECO:0007669"/>
    <property type="project" value="InterPro"/>
</dbReference>
<dbReference type="InterPro" id="IPR007219">
    <property type="entry name" value="XnlR_reg_dom"/>
</dbReference>
<evidence type="ECO:0000313" key="7">
    <source>
        <dbReference type="Proteomes" id="UP000277212"/>
    </source>
</evidence>
<dbReference type="InterPro" id="IPR050613">
    <property type="entry name" value="Sec_Metabolite_Reg"/>
</dbReference>
<evidence type="ECO:0000256" key="1">
    <source>
        <dbReference type="ARBA" id="ARBA00004123"/>
    </source>
</evidence>
<dbReference type="GO" id="GO:0003677">
    <property type="term" value="F:DNA binding"/>
    <property type="evidence" value="ECO:0007669"/>
    <property type="project" value="InterPro"/>
</dbReference>
<dbReference type="PANTHER" id="PTHR31001:SF45">
    <property type="entry name" value="ZN(II)2CYS6 TRANSCRIPTION FACTOR (EUROFUNG)"/>
    <property type="match status" value="1"/>
</dbReference>
<dbReference type="CDD" id="cd00067">
    <property type="entry name" value="GAL4"/>
    <property type="match status" value="1"/>
</dbReference>
<dbReference type="Proteomes" id="UP000277212">
    <property type="component" value="Unassembled WGS sequence"/>
</dbReference>
<name>A0A3M2SBZ8_9HYPO</name>
<dbReference type="Pfam" id="PF04082">
    <property type="entry name" value="Fungal_trans"/>
    <property type="match status" value="1"/>
</dbReference>
<dbReference type="GO" id="GO:0006351">
    <property type="term" value="P:DNA-templated transcription"/>
    <property type="evidence" value="ECO:0007669"/>
    <property type="project" value="InterPro"/>
</dbReference>
<evidence type="ECO:0000256" key="3">
    <source>
        <dbReference type="ARBA" id="ARBA00023242"/>
    </source>
</evidence>
<feature type="region of interest" description="Disordered" evidence="4">
    <location>
        <begin position="83"/>
        <end position="108"/>
    </location>
</feature>
<dbReference type="EMBL" id="NKUJ01000071">
    <property type="protein sequence ID" value="RMJ15086.1"/>
    <property type="molecule type" value="Genomic_DNA"/>
</dbReference>
<dbReference type="PROSITE" id="PS50048">
    <property type="entry name" value="ZN2_CY6_FUNGAL_2"/>
    <property type="match status" value="1"/>
</dbReference>
<dbReference type="AlphaFoldDB" id="A0A3M2SBZ8"/>
<dbReference type="InterPro" id="IPR001138">
    <property type="entry name" value="Zn2Cys6_DnaBD"/>
</dbReference>
<dbReference type="SMART" id="SM00066">
    <property type="entry name" value="GAL4"/>
    <property type="match status" value="1"/>
</dbReference>
<proteinExistence type="predicted"/>
<gene>
    <name evidence="6" type="ORF">CDV36_005219</name>
</gene>
<evidence type="ECO:0000313" key="6">
    <source>
        <dbReference type="EMBL" id="RMJ15086.1"/>
    </source>
</evidence>
<dbReference type="PANTHER" id="PTHR31001">
    <property type="entry name" value="UNCHARACTERIZED TRANSCRIPTIONAL REGULATORY PROTEIN"/>
    <property type="match status" value="1"/>
</dbReference>
<dbReference type="SMART" id="SM00906">
    <property type="entry name" value="Fungal_trans"/>
    <property type="match status" value="1"/>
</dbReference>
<keyword evidence="7" id="KW-1185">Reference proteome</keyword>
<evidence type="ECO:0000259" key="5">
    <source>
        <dbReference type="PROSITE" id="PS50048"/>
    </source>
</evidence>
<organism evidence="6 7">
    <name type="scientific">Fusarium kuroshium</name>
    <dbReference type="NCBI Taxonomy" id="2010991"/>
    <lineage>
        <taxon>Eukaryota</taxon>
        <taxon>Fungi</taxon>
        <taxon>Dikarya</taxon>
        <taxon>Ascomycota</taxon>
        <taxon>Pezizomycotina</taxon>
        <taxon>Sordariomycetes</taxon>
        <taxon>Hypocreomycetidae</taxon>
        <taxon>Hypocreales</taxon>
        <taxon>Nectriaceae</taxon>
        <taxon>Fusarium</taxon>
        <taxon>Fusarium solani species complex</taxon>
    </lineage>
</organism>
<feature type="compositionally biased region" description="Basic and acidic residues" evidence="4">
    <location>
        <begin position="83"/>
        <end position="93"/>
    </location>
</feature>
<dbReference type="CDD" id="cd12148">
    <property type="entry name" value="fungal_TF_MHR"/>
    <property type="match status" value="1"/>
</dbReference>
<keyword evidence="3" id="KW-0539">Nucleus</keyword>
<sequence length="697" mass="78891">MSTTTPASEPSHPRPKSQRILACILCQQRKVKCDRRFPCANCVRHQVQCVPATQTRPRRRRFPERELLDRLRKYEDLLRQNKVKFEPLHKDPDSGEQESPEGSYGSDHEQLEAVGVDTPSSSTTKSESTYEAKNIWQAMAQGSRDPNHDVREVIFRNAWDQTFGNDDNILFGSRQSSVDLSTLHPEPVHIFRLWQAYLDNVNPLLKVTHTPSLQGRIIEAASNLKNINPTMEALMFGMYCMAILSLAPEDCQSHFHLSKQDLLTKFQFGCQQALLNSAFLRTEDRDCLTALFLYLHSSRSGAHPRSVSTILAVAIRIAERMGIQTEAINARYTVLEAEMRRRLWWSLMLFDARMSGLSDHKPMILAPTWDCAIPLNVSDSDLREETKEPPLARTGVSEAFFAVVRSELGESIRHTRFHLDFTNPALKTIAKELPDGGNLDALERMVEEKYLKFCDPENALQYMTMWTTRAQLSNCRLLENYSRHLDSVDKQGGEPGSPAISHALRWLECDTNIASSPLTKGYIWFTQLYFPFPAYIRIAQDLKAQPLGSEYERAWEIMSDNYDARFGIEVGVYNPVFIPFSNFILHAWGICEEASKESGKPMALPRIVTRIRQTLEALSKNANSEPDTTSMDDEDLSVHAPAGFGDPSMLFGMGPGGHAGVNSIMYNNMRGQPPFAVDSHHLDWTSMDWSLGGGRGW</sequence>
<dbReference type="Pfam" id="PF00172">
    <property type="entry name" value="Zn_clus"/>
    <property type="match status" value="1"/>
</dbReference>
<dbReference type="GO" id="GO:0000981">
    <property type="term" value="F:DNA-binding transcription factor activity, RNA polymerase II-specific"/>
    <property type="evidence" value="ECO:0007669"/>
    <property type="project" value="InterPro"/>
</dbReference>